<dbReference type="CDD" id="cd00037">
    <property type="entry name" value="CLECT"/>
    <property type="match status" value="1"/>
</dbReference>
<dbReference type="EMBL" id="AMQN01018216">
    <property type="status" value="NOT_ANNOTATED_CDS"/>
    <property type="molecule type" value="Genomic_DNA"/>
</dbReference>
<dbReference type="AlphaFoldDB" id="R7V8Y2"/>
<dbReference type="Proteomes" id="UP000014760">
    <property type="component" value="Unassembled WGS sequence"/>
</dbReference>
<feature type="non-terminal residue" evidence="2">
    <location>
        <position position="1"/>
    </location>
</feature>
<dbReference type="InterPro" id="IPR001304">
    <property type="entry name" value="C-type_lectin-like"/>
</dbReference>
<keyword evidence="4" id="KW-1185">Reference proteome</keyword>
<feature type="domain" description="C-type lectin" evidence="1">
    <location>
        <begin position="10"/>
        <end position="86"/>
    </location>
</feature>
<evidence type="ECO:0000313" key="2">
    <source>
        <dbReference type="EMBL" id="ELU15034.1"/>
    </source>
</evidence>
<protein>
    <recommendedName>
        <fullName evidence="1">C-type lectin domain-containing protein</fullName>
    </recommendedName>
</protein>
<dbReference type="HOGENOM" id="CLU_049894_10_3_1"/>
<organism evidence="2">
    <name type="scientific">Capitella teleta</name>
    <name type="common">Polychaete worm</name>
    <dbReference type="NCBI Taxonomy" id="283909"/>
    <lineage>
        <taxon>Eukaryota</taxon>
        <taxon>Metazoa</taxon>
        <taxon>Spiralia</taxon>
        <taxon>Lophotrochozoa</taxon>
        <taxon>Annelida</taxon>
        <taxon>Polychaeta</taxon>
        <taxon>Sedentaria</taxon>
        <taxon>Scolecida</taxon>
        <taxon>Capitellidae</taxon>
        <taxon>Capitella</taxon>
    </lineage>
</organism>
<dbReference type="Gene3D" id="3.10.100.10">
    <property type="entry name" value="Mannose-Binding Protein A, subunit A"/>
    <property type="match status" value="1"/>
</dbReference>
<evidence type="ECO:0000313" key="3">
    <source>
        <dbReference type="EnsemblMetazoa" id="CapteP37057"/>
    </source>
</evidence>
<dbReference type="EMBL" id="KB294062">
    <property type="protein sequence ID" value="ELU15034.1"/>
    <property type="molecule type" value="Genomic_DNA"/>
</dbReference>
<evidence type="ECO:0000259" key="1">
    <source>
        <dbReference type="PROSITE" id="PS50041"/>
    </source>
</evidence>
<proteinExistence type="predicted"/>
<sequence length="86" mass="9979">ATCPDHWTTMGDYCYRVFTDKSSWEEAELKCMEHGYRGHLATVNSAEDQDILDGFLVYMLGERGDTGFFWMDLSNQEDESTFKFSN</sequence>
<name>R7V8Y2_CAPTE</name>
<reference evidence="2 4" key="2">
    <citation type="journal article" date="2013" name="Nature">
        <title>Insights into bilaterian evolution from three spiralian genomes.</title>
        <authorList>
            <person name="Simakov O."/>
            <person name="Marletaz F."/>
            <person name="Cho S.J."/>
            <person name="Edsinger-Gonzales E."/>
            <person name="Havlak P."/>
            <person name="Hellsten U."/>
            <person name="Kuo D.H."/>
            <person name="Larsson T."/>
            <person name="Lv J."/>
            <person name="Arendt D."/>
            <person name="Savage R."/>
            <person name="Osoegawa K."/>
            <person name="de Jong P."/>
            <person name="Grimwood J."/>
            <person name="Chapman J.A."/>
            <person name="Shapiro H."/>
            <person name="Aerts A."/>
            <person name="Otillar R.P."/>
            <person name="Terry A.Y."/>
            <person name="Boore J.L."/>
            <person name="Grigoriev I.V."/>
            <person name="Lindberg D.R."/>
            <person name="Seaver E.C."/>
            <person name="Weisblat D.A."/>
            <person name="Putnam N.H."/>
            <person name="Rokhsar D.S."/>
        </authorList>
    </citation>
    <scope>NUCLEOTIDE SEQUENCE</scope>
    <source>
        <strain evidence="2 4">I ESC-2004</strain>
    </source>
</reference>
<reference evidence="4" key="1">
    <citation type="submission" date="2012-12" db="EMBL/GenBank/DDBJ databases">
        <authorList>
            <person name="Hellsten U."/>
            <person name="Grimwood J."/>
            <person name="Chapman J.A."/>
            <person name="Shapiro H."/>
            <person name="Aerts A."/>
            <person name="Otillar R.P."/>
            <person name="Terry A.Y."/>
            <person name="Boore J.L."/>
            <person name="Simakov O."/>
            <person name="Marletaz F."/>
            <person name="Cho S.-J."/>
            <person name="Edsinger-Gonzales E."/>
            <person name="Havlak P."/>
            <person name="Kuo D.-H."/>
            <person name="Larsson T."/>
            <person name="Lv J."/>
            <person name="Arendt D."/>
            <person name="Savage R."/>
            <person name="Osoegawa K."/>
            <person name="de Jong P."/>
            <person name="Lindberg D.R."/>
            <person name="Seaver E.C."/>
            <person name="Weisblat D.A."/>
            <person name="Putnam N.H."/>
            <person name="Grigoriev I.V."/>
            <person name="Rokhsar D.S."/>
        </authorList>
    </citation>
    <scope>NUCLEOTIDE SEQUENCE</scope>
    <source>
        <strain evidence="4">I ESC-2004</strain>
    </source>
</reference>
<dbReference type="SUPFAM" id="SSF56436">
    <property type="entry name" value="C-type lectin-like"/>
    <property type="match status" value="1"/>
</dbReference>
<dbReference type="OMA" id="GQEACAH"/>
<feature type="non-terminal residue" evidence="2">
    <location>
        <position position="86"/>
    </location>
</feature>
<dbReference type="EnsemblMetazoa" id="CapteT37057">
    <property type="protein sequence ID" value="CapteP37057"/>
    <property type="gene ID" value="CapteG37057"/>
</dbReference>
<accession>R7V8Y2</accession>
<dbReference type="InterPro" id="IPR050111">
    <property type="entry name" value="C-type_lectin/snaclec_domain"/>
</dbReference>
<gene>
    <name evidence="2" type="ORF">CAPTEDRAFT_37057</name>
</gene>
<dbReference type="InterPro" id="IPR016187">
    <property type="entry name" value="CTDL_fold"/>
</dbReference>
<dbReference type="OrthoDB" id="6051775at2759"/>
<dbReference type="InterPro" id="IPR016186">
    <property type="entry name" value="C-type_lectin-like/link_sf"/>
</dbReference>
<dbReference type="PROSITE" id="PS50041">
    <property type="entry name" value="C_TYPE_LECTIN_2"/>
    <property type="match status" value="1"/>
</dbReference>
<reference evidence="3" key="3">
    <citation type="submission" date="2015-06" db="UniProtKB">
        <authorList>
            <consortium name="EnsemblMetazoa"/>
        </authorList>
    </citation>
    <scope>IDENTIFICATION</scope>
</reference>
<evidence type="ECO:0000313" key="4">
    <source>
        <dbReference type="Proteomes" id="UP000014760"/>
    </source>
</evidence>
<dbReference type="Pfam" id="PF00059">
    <property type="entry name" value="Lectin_C"/>
    <property type="match status" value="1"/>
</dbReference>
<dbReference type="PANTHER" id="PTHR22803">
    <property type="entry name" value="MANNOSE, PHOSPHOLIPASE, LECTIN RECEPTOR RELATED"/>
    <property type="match status" value="1"/>
</dbReference>